<organism evidence="3 4">
    <name type="scientific">Eptatretus burgeri</name>
    <name type="common">Inshore hagfish</name>
    <dbReference type="NCBI Taxonomy" id="7764"/>
    <lineage>
        <taxon>Eukaryota</taxon>
        <taxon>Metazoa</taxon>
        <taxon>Chordata</taxon>
        <taxon>Craniata</taxon>
        <taxon>Vertebrata</taxon>
        <taxon>Cyclostomata</taxon>
        <taxon>Myxini</taxon>
        <taxon>Myxiniformes</taxon>
        <taxon>Myxinidae</taxon>
        <taxon>Eptatretinae</taxon>
        <taxon>Eptatretus</taxon>
    </lineage>
</organism>
<evidence type="ECO:0008006" key="5">
    <source>
        <dbReference type="Google" id="ProtNLM"/>
    </source>
</evidence>
<dbReference type="Ensembl" id="ENSEBUT00000018681.1">
    <property type="protein sequence ID" value="ENSEBUP00000018105.1"/>
    <property type="gene ID" value="ENSEBUG00000011308.1"/>
</dbReference>
<reference evidence="3" key="1">
    <citation type="submission" date="2025-08" db="UniProtKB">
        <authorList>
            <consortium name="Ensembl"/>
        </authorList>
    </citation>
    <scope>IDENTIFICATION</scope>
</reference>
<keyword evidence="4" id="KW-1185">Reference proteome</keyword>
<dbReference type="InterPro" id="IPR035706">
    <property type="entry name" value="AAA_9"/>
</dbReference>
<feature type="domain" description="Dynein heavy chain coiled coil stalk" evidence="1">
    <location>
        <begin position="8"/>
        <end position="100"/>
    </location>
</feature>
<dbReference type="Proteomes" id="UP000694388">
    <property type="component" value="Unplaced"/>
</dbReference>
<name>A0A8C4QQU7_EPTBU</name>
<evidence type="ECO:0000313" key="4">
    <source>
        <dbReference type="Proteomes" id="UP000694388"/>
    </source>
</evidence>
<dbReference type="InterPro" id="IPR024743">
    <property type="entry name" value="Dynein_HC_stalk"/>
</dbReference>
<dbReference type="GeneTree" id="ENSGT00940000154076"/>
<dbReference type="Pfam" id="PF12777">
    <property type="entry name" value="MT"/>
    <property type="match status" value="1"/>
</dbReference>
<reference evidence="3" key="2">
    <citation type="submission" date="2025-09" db="UniProtKB">
        <authorList>
            <consortium name="Ensembl"/>
        </authorList>
    </citation>
    <scope>IDENTIFICATION</scope>
</reference>
<protein>
    <recommendedName>
        <fullName evidence="5">Dynein heavy chain</fullName>
    </recommendedName>
</protein>
<proteinExistence type="predicted"/>
<dbReference type="GO" id="GO:0051959">
    <property type="term" value="F:dynein light intermediate chain binding"/>
    <property type="evidence" value="ECO:0007669"/>
    <property type="project" value="InterPro"/>
</dbReference>
<evidence type="ECO:0000259" key="2">
    <source>
        <dbReference type="Pfam" id="PF12781"/>
    </source>
</evidence>
<dbReference type="GO" id="GO:0045505">
    <property type="term" value="F:dynein intermediate chain binding"/>
    <property type="evidence" value="ECO:0007669"/>
    <property type="project" value="InterPro"/>
</dbReference>
<feature type="domain" description="Dynein heavy chain ATP-binding dynein motor region" evidence="2">
    <location>
        <begin position="128"/>
        <end position="181"/>
    </location>
</feature>
<dbReference type="Pfam" id="PF12781">
    <property type="entry name" value="AAA_9"/>
    <property type="match status" value="1"/>
</dbReference>
<evidence type="ECO:0000313" key="3">
    <source>
        <dbReference type="Ensembl" id="ENSEBUP00000018105.1"/>
    </source>
</evidence>
<accession>A0A8C4QQU7</accession>
<dbReference type="PANTHER" id="PTHR22878">
    <property type="entry name" value="DYNEIN HEAVY CHAIN 6, AXONEMAL-LIKE-RELATED"/>
    <property type="match status" value="1"/>
</dbReference>
<dbReference type="GO" id="GO:0030286">
    <property type="term" value="C:dynein complex"/>
    <property type="evidence" value="ECO:0007669"/>
    <property type="project" value="InterPro"/>
</dbReference>
<evidence type="ECO:0000259" key="1">
    <source>
        <dbReference type="Pfam" id="PF12777"/>
    </source>
</evidence>
<dbReference type="InterPro" id="IPR026983">
    <property type="entry name" value="DHC"/>
</dbReference>
<dbReference type="GO" id="GO:0007018">
    <property type="term" value="P:microtubule-based movement"/>
    <property type="evidence" value="ECO:0007669"/>
    <property type="project" value="InterPro"/>
</dbReference>
<dbReference type="AlphaFoldDB" id="A0A8C4QQU7"/>
<dbReference type="PANTHER" id="PTHR22878:SF63">
    <property type="entry name" value="DYNEIN AXONEMAL HEAVY CHAIN 10"/>
    <property type="match status" value="1"/>
</dbReference>
<sequence length="183" mass="20610">MGFGGGVRRLTSEFEHAMAEKLKCKAEADDTAKTISLANSLVRGLASEKVRWVEALSDYKLQADTMCGDLLLATAFLSYTGYFTTDYRQLLLEEQWRPYIEQLQVPIQVTPNLDPVSLLTEDVTVALWQNQGLPADCMSTENATILTFCQRWPLLVDPQMQGIKWIKTKFGEALHVLHINQKG</sequence>
<dbReference type="Gene3D" id="1.20.920.20">
    <property type="match status" value="1"/>
</dbReference>
<dbReference type="OMA" id="ERARWTQ"/>